<gene>
    <name evidence="2" type="ORF">C8E03_101127</name>
    <name evidence="3" type="ORF">CG710_002465</name>
</gene>
<dbReference type="OrthoDB" id="9792688at2"/>
<sequence length="196" mass="21263">MQLSGINIGFAITGSFCTLDKVKKEIVNLVNKEANVIPIFSYNAMSIDTRFGKAFDFVSEITEITSNEPVISIETAEPLGPKGMIDILIIAPCTGNTIAKLSNGITDTPVLMAAKAHMRNNKPLVISISTNDALGLNLKNIGTMLNVKGVYFVPFGQDNYNGKPKSMMADTTRIIETLEMALDGKQIQPILNNILK</sequence>
<dbReference type="Pfam" id="PF02441">
    <property type="entry name" value="Flavoprotein"/>
    <property type="match status" value="1"/>
</dbReference>
<dbReference type="AlphaFoldDB" id="A0A318F0T5"/>
<dbReference type="PIRSF" id="PIRSF001390">
    <property type="entry name" value="Dipicolinate_synth_subunit_B"/>
    <property type="match status" value="1"/>
</dbReference>
<evidence type="ECO:0000313" key="3">
    <source>
        <dbReference type="EMBL" id="RDY32818.1"/>
    </source>
</evidence>
<dbReference type="GO" id="GO:0003824">
    <property type="term" value="F:catalytic activity"/>
    <property type="evidence" value="ECO:0007669"/>
    <property type="project" value="InterPro"/>
</dbReference>
<reference evidence="3 4" key="1">
    <citation type="journal article" date="2017" name="Genome Announc.">
        <title>Draft Genome Sequence of a Sporulating and Motile Strain of Lachnotalea glycerini Isolated from Water in Quebec City, Canada.</title>
        <authorList>
            <person name="Maheux A.F."/>
            <person name="Boudreau D.K."/>
            <person name="Berube E."/>
            <person name="Boissinot M."/>
            <person name="Raymond F."/>
            <person name="Brodeur S."/>
            <person name="Corbeil J."/>
            <person name="Isabel S."/>
            <person name="Omar R.F."/>
            <person name="Bergeron M.G."/>
        </authorList>
    </citation>
    <scope>NUCLEOTIDE SEQUENCE [LARGE SCALE GENOMIC DNA]</scope>
    <source>
        <strain evidence="3 4">CCRI-19302</strain>
    </source>
</reference>
<dbReference type="InterPro" id="IPR014214">
    <property type="entry name" value="Dipicolinic_acid_synth_B"/>
</dbReference>
<dbReference type="SUPFAM" id="SSF52507">
    <property type="entry name" value="Homo-oligomeric flavin-containing Cys decarboxylases, HFCD"/>
    <property type="match status" value="1"/>
</dbReference>
<dbReference type="Gene3D" id="3.40.50.1950">
    <property type="entry name" value="Flavin prenyltransferase-like"/>
    <property type="match status" value="1"/>
</dbReference>
<evidence type="ECO:0000313" key="2">
    <source>
        <dbReference type="EMBL" id="PXV95498.1"/>
    </source>
</evidence>
<reference evidence="2 5" key="2">
    <citation type="submission" date="2018-05" db="EMBL/GenBank/DDBJ databases">
        <title>Genomic Encyclopedia of Type Strains, Phase IV (KMG-IV): sequencing the most valuable type-strain genomes for metagenomic binning, comparative biology and taxonomic classification.</title>
        <authorList>
            <person name="Goeker M."/>
        </authorList>
    </citation>
    <scope>NUCLEOTIDE SEQUENCE [LARGE SCALE GENOMIC DNA]</scope>
    <source>
        <strain evidence="2 5">DSM 28816</strain>
    </source>
</reference>
<keyword evidence="4" id="KW-1185">Reference proteome</keyword>
<feature type="domain" description="Flavoprotein" evidence="1">
    <location>
        <begin position="7"/>
        <end position="167"/>
    </location>
</feature>
<accession>A0A318F0T5</accession>
<dbReference type="EMBL" id="NOKA02000002">
    <property type="protein sequence ID" value="RDY32818.1"/>
    <property type="molecule type" value="Genomic_DNA"/>
</dbReference>
<proteinExistence type="predicted"/>
<dbReference type="NCBIfam" id="TIGR02852">
    <property type="entry name" value="spore_dpaB"/>
    <property type="match status" value="1"/>
</dbReference>
<dbReference type="NCBIfam" id="NF006161">
    <property type="entry name" value="PRK08305.1"/>
    <property type="match status" value="1"/>
</dbReference>
<comment type="caution">
    <text evidence="2">The sequence shown here is derived from an EMBL/GenBank/DDBJ whole genome shotgun (WGS) entry which is preliminary data.</text>
</comment>
<evidence type="ECO:0000313" key="4">
    <source>
        <dbReference type="Proteomes" id="UP000216411"/>
    </source>
</evidence>
<protein>
    <submittedName>
        <fullName evidence="2">Dipicolinate synthase subunit B</fullName>
    </submittedName>
</protein>
<dbReference type="InterPro" id="IPR036551">
    <property type="entry name" value="Flavin_trans-like"/>
</dbReference>
<dbReference type="Proteomes" id="UP000216411">
    <property type="component" value="Unassembled WGS sequence"/>
</dbReference>
<reference evidence="3" key="3">
    <citation type="submission" date="2018-07" db="EMBL/GenBank/DDBJ databases">
        <authorList>
            <person name="Quirk P.G."/>
            <person name="Krulwich T.A."/>
        </authorList>
    </citation>
    <scope>NUCLEOTIDE SEQUENCE</scope>
    <source>
        <strain evidence="3">CCRI-19302</strain>
    </source>
</reference>
<dbReference type="InterPro" id="IPR003382">
    <property type="entry name" value="Flavoprotein"/>
</dbReference>
<dbReference type="Proteomes" id="UP000247523">
    <property type="component" value="Unassembled WGS sequence"/>
</dbReference>
<organism evidence="2 5">
    <name type="scientific">Lachnotalea glycerini</name>
    <dbReference type="NCBI Taxonomy" id="1763509"/>
    <lineage>
        <taxon>Bacteria</taxon>
        <taxon>Bacillati</taxon>
        <taxon>Bacillota</taxon>
        <taxon>Clostridia</taxon>
        <taxon>Lachnospirales</taxon>
        <taxon>Lachnospiraceae</taxon>
        <taxon>Lachnotalea</taxon>
    </lineage>
</organism>
<evidence type="ECO:0000313" key="5">
    <source>
        <dbReference type="Proteomes" id="UP000247523"/>
    </source>
</evidence>
<evidence type="ECO:0000259" key="1">
    <source>
        <dbReference type="Pfam" id="PF02441"/>
    </source>
</evidence>
<dbReference type="RefSeq" id="WP_110289985.1">
    <property type="nucleotide sequence ID" value="NZ_NOKA02000002.1"/>
</dbReference>
<dbReference type="EMBL" id="QICS01000001">
    <property type="protein sequence ID" value="PXV95498.1"/>
    <property type="molecule type" value="Genomic_DNA"/>
</dbReference>
<name>A0A318F0T5_9FIRM</name>